<keyword evidence="3 10" id="KW-0812">Transmembrane</keyword>
<dbReference type="GO" id="GO:0006955">
    <property type="term" value="P:immune response"/>
    <property type="evidence" value="ECO:0007669"/>
    <property type="project" value="TreeGrafter"/>
</dbReference>
<feature type="transmembrane region" description="Helical" evidence="10">
    <location>
        <begin position="184"/>
        <end position="203"/>
    </location>
</feature>
<feature type="domain" description="G-protein coupled receptors family 1 profile" evidence="11">
    <location>
        <begin position="41"/>
        <end position="293"/>
    </location>
</feature>
<feature type="transmembrane region" description="Helical" evidence="10">
    <location>
        <begin position="224"/>
        <end position="245"/>
    </location>
</feature>
<dbReference type="GO" id="GO:0060326">
    <property type="term" value="P:cell chemotaxis"/>
    <property type="evidence" value="ECO:0007669"/>
    <property type="project" value="TreeGrafter"/>
</dbReference>
<evidence type="ECO:0000313" key="13">
    <source>
        <dbReference type="Proteomes" id="UP000264820"/>
    </source>
</evidence>
<feature type="transmembrane region" description="Helical" evidence="10">
    <location>
        <begin position="97"/>
        <end position="119"/>
    </location>
</feature>
<dbReference type="PANTHER" id="PTHR10489">
    <property type="entry name" value="CELL ADHESION MOLECULE"/>
    <property type="match status" value="1"/>
</dbReference>
<evidence type="ECO:0000256" key="2">
    <source>
        <dbReference type="ARBA" id="ARBA00022475"/>
    </source>
</evidence>
<protein>
    <submittedName>
        <fullName evidence="12">X-C motif chemokine receptor 1</fullName>
    </submittedName>
</protein>
<reference evidence="12" key="2">
    <citation type="submission" date="2025-09" db="UniProtKB">
        <authorList>
            <consortium name="Ensembl"/>
        </authorList>
    </citation>
    <scope>IDENTIFICATION</scope>
</reference>
<evidence type="ECO:0000256" key="5">
    <source>
        <dbReference type="ARBA" id="ARBA00023040"/>
    </source>
</evidence>
<evidence type="ECO:0000256" key="10">
    <source>
        <dbReference type="SAM" id="Phobius"/>
    </source>
</evidence>
<keyword evidence="6 10" id="KW-0472">Membrane</keyword>
<evidence type="ECO:0000256" key="4">
    <source>
        <dbReference type="ARBA" id="ARBA00022989"/>
    </source>
</evidence>
<comment type="subcellular location">
    <subcellularLocation>
        <location evidence="1">Cell membrane</location>
        <topology evidence="1">Multi-pass membrane protein</topology>
    </subcellularLocation>
</comment>
<evidence type="ECO:0000256" key="1">
    <source>
        <dbReference type="ARBA" id="ARBA00004651"/>
    </source>
</evidence>
<dbReference type="InterPro" id="IPR050119">
    <property type="entry name" value="CCR1-9-like"/>
</dbReference>
<dbReference type="OMA" id="FWAYYHM"/>
<keyword evidence="4 10" id="KW-1133">Transmembrane helix</keyword>
<dbReference type="PROSITE" id="PS50262">
    <property type="entry name" value="G_PROTEIN_RECEP_F1_2"/>
    <property type="match status" value="1"/>
</dbReference>
<feature type="transmembrane region" description="Helical" evidence="10">
    <location>
        <begin position="131"/>
        <end position="164"/>
    </location>
</feature>
<dbReference type="SMART" id="SM01381">
    <property type="entry name" value="7TM_GPCR_Srsx"/>
    <property type="match status" value="1"/>
</dbReference>
<evidence type="ECO:0000256" key="6">
    <source>
        <dbReference type="ARBA" id="ARBA00023136"/>
    </source>
</evidence>
<keyword evidence="5" id="KW-0297">G-protein coupled receptor</keyword>
<feature type="transmembrane region" description="Helical" evidence="10">
    <location>
        <begin position="277"/>
        <end position="296"/>
    </location>
</feature>
<sequence length="339" mass="37936">LNYSINEDYQDEICNASTLLHFSKISSPLFYSVVAVLSLLGNILVVVIVLKYEKVKNLTNALILNLAVSDLLFATALPFWAYYHVWGWAFGERACKLVSFVFNVGFYSSGLLLIAMTAQRHAAVLNPLSGLVLAAGVYSVLASILIWTTSVLVAVPALVLTAVVEQSGKSHCEYDDSASSLWGIYQQNVLFVLISGVFLFCYSQILCRLLRPSARRRKNRTLKLIFTLMLLFFVGWAPYNVALFLKSLRFWSQTPMHSVTLARQCASHNLLDFTFHISRLLAFSHCCLNPVFYVLVGSKFKRHLKKMMGCWRDSDGRGAYGQRGRLVITSLSSGDDLCV</sequence>
<keyword evidence="7" id="KW-1015">Disulfide bond</keyword>
<dbReference type="InterPro" id="IPR000355">
    <property type="entry name" value="Chemokine_rcpt"/>
</dbReference>
<dbReference type="InterPro" id="IPR017452">
    <property type="entry name" value="GPCR_Rhodpsn_7TM"/>
</dbReference>
<evidence type="ECO:0000256" key="9">
    <source>
        <dbReference type="ARBA" id="ARBA00023224"/>
    </source>
</evidence>
<dbReference type="GO" id="GO:0019957">
    <property type="term" value="F:C-C chemokine binding"/>
    <property type="evidence" value="ECO:0007669"/>
    <property type="project" value="TreeGrafter"/>
</dbReference>
<dbReference type="GO" id="GO:0019722">
    <property type="term" value="P:calcium-mediated signaling"/>
    <property type="evidence" value="ECO:0007669"/>
    <property type="project" value="TreeGrafter"/>
</dbReference>
<feature type="transmembrane region" description="Helical" evidence="10">
    <location>
        <begin position="62"/>
        <end position="85"/>
    </location>
</feature>
<organism evidence="12 13">
    <name type="scientific">Hippocampus comes</name>
    <name type="common">Tiger tail seahorse</name>
    <dbReference type="NCBI Taxonomy" id="109280"/>
    <lineage>
        <taxon>Eukaryota</taxon>
        <taxon>Metazoa</taxon>
        <taxon>Chordata</taxon>
        <taxon>Craniata</taxon>
        <taxon>Vertebrata</taxon>
        <taxon>Euteleostomi</taxon>
        <taxon>Actinopterygii</taxon>
        <taxon>Neopterygii</taxon>
        <taxon>Teleostei</taxon>
        <taxon>Neoteleostei</taxon>
        <taxon>Acanthomorphata</taxon>
        <taxon>Syngnathiaria</taxon>
        <taxon>Syngnathiformes</taxon>
        <taxon>Syngnathoidei</taxon>
        <taxon>Syngnathidae</taxon>
        <taxon>Hippocampus</taxon>
    </lineage>
</organism>
<dbReference type="SUPFAM" id="SSF81321">
    <property type="entry name" value="Family A G protein-coupled receptor-like"/>
    <property type="match status" value="1"/>
</dbReference>
<dbReference type="AlphaFoldDB" id="A0A3Q2YZ86"/>
<evidence type="ECO:0000259" key="11">
    <source>
        <dbReference type="PROSITE" id="PS50262"/>
    </source>
</evidence>
<dbReference type="PRINTS" id="PR00657">
    <property type="entry name" value="CCCHEMOKINER"/>
</dbReference>
<feature type="transmembrane region" description="Helical" evidence="10">
    <location>
        <begin position="29"/>
        <end position="50"/>
    </location>
</feature>
<dbReference type="Ensembl" id="ENSHCOT00000017852.1">
    <property type="protein sequence ID" value="ENSHCOP00000024525.1"/>
    <property type="gene ID" value="ENSHCOG00000013942.1"/>
</dbReference>
<dbReference type="InterPro" id="IPR000276">
    <property type="entry name" value="GPCR_Rhodpsn"/>
</dbReference>
<evidence type="ECO:0000256" key="7">
    <source>
        <dbReference type="ARBA" id="ARBA00023157"/>
    </source>
</evidence>
<dbReference type="GO" id="GO:0007204">
    <property type="term" value="P:positive regulation of cytosolic calcium ion concentration"/>
    <property type="evidence" value="ECO:0007669"/>
    <property type="project" value="TreeGrafter"/>
</dbReference>
<reference evidence="12" key="1">
    <citation type="submission" date="2025-08" db="UniProtKB">
        <authorList>
            <consortium name="Ensembl"/>
        </authorList>
    </citation>
    <scope>IDENTIFICATION</scope>
</reference>
<evidence type="ECO:0000256" key="8">
    <source>
        <dbReference type="ARBA" id="ARBA00023170"/>
    </source>
</evidence>
<name>A0A3Q2YZ86_HIPCM</name>
<dbReference type="FunFam" id="1.20.1070.10:FF:000130">
    <property type="entry name" value="Chemokine (C-C motif) receptor 2"/>
    <property type="match status" value="1"/>
</dbReference>
<proteinExistence type="predicted"/>
<dbReference type="Proteomes" id="UP000264820">
    <property type="component" value="Unplaced"/>
</dbReference>
<keyword evidence="9" id="KW-0807">Transducer</keyword>
<dbReference type="PANTHER" id="PTHR10489:SF730">
    <property type="entry name" value="CHEMOKINE XC RECEPTOR 1"/>
    <property type="match status" value="1"/>
</dbReference>
<evidence type="ECO:0000256" key="3">
    <source>
        <dbReference type="ARBA" id="ARBA00022692"/>
    </source>
</evidence>
<dbReference type="GO" id="GO:0009897">
    <property type="term" value="C:external side of plasma membrane"/>
    <property type="evidence" value="ECO:0007669"/>
    <property type="project" value="TreeGrafter"/>
</dbReference>
<dbReference type="Gene3D" id="1.20.1070.10">
    <property type="entry name" value="Rhodopsin 7-helix transmembrane proteins"/>
    <property type="match status" value="1"/>
</dbReference>
<dbReference type="GeneTree" id="ENSGT01110000267168"/>
<keyword evidence="8" id="KW-0675">Receptor</keyword>
<keyword evidence="13" id="KW-1185">Reference proteome</keyword>
<dbReference type="PRINTS" id="PR00237">
    <property type="entry name" value="GPCRRHODOPSN"/>
</dbReference>
<keyword evidence="2" id="KW-1003">Cell membrane</keyword>
<evidence type="ECO:0000313" key="12">
    <source>
        <dbReference type="Ensembl" id="ENSHCOP00000024525.1"/>
    </source>
</evidence>
<dbReference type="Pfam" id="PF00001">
    <property type="entry name" value="7tm_1"/>
    <property type="match status" value="1"/>
</dbReference>
<accession>A0A3Q2YZ86</accession>
<dbReference type="STRING" id="109280.ENSHCOP00000024525"/>
<dbReference type="GO" id="GO:0016493">
    <property type="term" value="F:C-C chemokine receptor activity"/>
    <property type="evidence" value="ECO:0007669"/>
    <property type="project" value="TreeGrafter"/>
</dbReference>